<dbReference type="InterPro" id="IPR027417">
    <property type="entry name" value="P-loop_NTPase"/>
</dbReference>
<evidence type="ECO:0000313" key="6">
    <source>
        <dbReference type="Proteomes" id="UP000189670"/>
    </source>
</evidence>
<dbReference type="EMBL" id="ATBP01000822">
    <property type="protein sequence ID" value="ETR68829.1"/>
    <property type="molecule type" value="Genomic_DNA"/>
</dbReference>
<organism evidence="5 6">
    <name type="scientific">Candidatus Magnetoglobus multicellularis str. Araruama</name>
    <dbReference type="NCBI Taxonomy" id="890399"/>
    <lineage>
        <taxon>Bacteria</taxon>
        <taxon>Pseudomonadati</taxon>
        <taxon>Thermodesulfobacteriota</taxon>
        <taxon>Desulfobacteria</taxon>
        <taxon>Desulfobacterales</taxon>
        <taxon>Desulfobacteraceae</taxon>
        <taxon>Candidatus Magnetoglobus</taxon>
    </lineage>
</organism>
<dbReference type="AlphaFoldDB" id="A0A1V1P1S5"/>
<proteinExistence type="inferred from homology"/>
<dbReference type="GO" id="GO:0006260">
    <property type="term" value="P:DNA replication"/>
    <property type="evidence" value="ECO:0007669"/>
    <property type="project" value="TreeGrafter"/>
</dbReference>
<comment type="similarity">
    <text evidence="1">Belongs to the IS21/IS1162 putative ATP-binding protein family.</text>
</comment>
<dbReference type="SUPFAM" id="SSF52540">
    <property type="entry name" value="P-loop containing nucleoside triphosphate hydrolases"/>
    <property type="match status" value="1"/>
</dbReference>
<dbReference type="SMART" id="SM00382">
    <property type="entry name" value="AAA"/>
    <property type="match status" value="1"/>
</dbReference>
<dbReference type="PANTHER" id="PTHR30050">
    <property type="entry name" value="CHROMOSOMAL REPLICATION INITIATOR PROTEIN DNAA"/>
    <property type="match status" value="1"/>
</dbReference>
<dbReference type="PANTHER" id="PTHR30050:SF4">
    <property type="entry name" value="ATP-BINDING PROTEIN RV3427C IN INSERTION SEQUENCE-RELATED"/>
    <property type="match status" value="1"/>
</dbReference>
<sequence>MNISKTHQLLEELKFKGMLGVIDQVLADAEKQVTSTTGIINNLLREELRYRKERSLVNRIKNASMPHEWSLTSFPFSRQPAIDKRQIMDLANVDFIGRGESIVFIGSPGVGKTGLGISLLREALVSGYRGLFYNVQDLTDELYASLADHSTAKLLKRLCRFDIICLDEFGYATLNEEQANAFFKLMADRYQHGKSMIITTNLDYPDWHQVFKNKDMLAALLDRLQHRCITIRIEGDSLRKSTQ</sequence>
<dbReference type="InterPro" id="IPR003593">
    <property type="entry name" value="AAA+_ATPase"/>
</dbReference>
<comment type="caution">
    <text evidence="5">The sequence shown here is derived from an EMBL/GenBank/DDBJ whole genome shotgun (WGS) entry which is preliminary data.</text>
</comment>
<evidence type="ECO:0000256" key="2">
    <source>
        <dbReference type="ARBA" id="ARBA00022741"/>
    </source>
</evidence>
<dbReference type="InterPro" id="IPR047661">
    <property type="entry name" value="IstB"/>
</dbReference>
<dbReference type="PIRSF" id="PIRSF003073">
    <property type="entry name" value="DNAC_TnpB_IstB"/>
    <property type="match status" value="1"/>
</dbReference>
<name>A0A1V1P1S5_9BACT</name>
<evidence type="ECO:0000256" key="3">
    <source>
        <dbReference type="ARBA" id="ARBA00022840"/>
    </source>
</evidence>
<dbReference type="GO" id="GO:0005524">
    <property type="term" value="F:ATP binding"/>
    <property type="evidence" value="ECO:0007669"/>
    <property type="project" value="UniProtKB-KW"/>
</dbReference>
<keyword evidence="3 5" id="KW-0067">ATP-binding</keyword>
<protein>
    <submittedName>
        <fullName evidence="5">IstB domain-containing protein ATP-binding protein</fullName>
    </submittedName>
</protein>
<reference evidence="6" key="1">
    <citation type="submission" date="2012-11" db="EMBL/GenBank/DDBJ databases">
        <authorList>
            <person name="Lucero-Rivera Y.E."/>
            <person name="Tovar-Ramirez D."/>
        </authorList>
    </citation>
    <scope>NUCLEOTIDE SEQUENCE [LARGE SCALE GENOMIC DNA]</scope>
    <source>
        <strain evidence="6">Araruama</strain>
    </source>
</reference>
<accession>A0A1V1P1S5</accession>
<dbReference type="Proteomes" id="UP000189670">
    <property type="component" value="Unassembled WGS sequence"/>
</dbReference>
<keyword evidence="2" id="KW-0547">Nucleotide-binding</keyword>
<evidence type="ECO:0000256" key="1">
    <source>
        <dbReference type="ARBA" id="ARBA00008059"/>
    </source>
</evidence>
<dbReference type="InterPro" id="IPR028350">
    <property type="entry name" value="DNAC/IstB-like"/>
</dbReference>
<dbReference type="CDD" id="cd00009">
    <property type="entry name" value="AAA"/>
    <property type="match status" value="1"/>
</dbReference>
<feature type="domain" description="AAA+ ATPase" evidence="4">
    <location>
        <begin position="98"/>
        <end position="234"/>
    </location>
</feature>
<evidence type="ECO:0000313" key="5">
    <source>
        <dbReference type="EMBL" id="ETR68829.1"/>
    </source>
</evidence>
<dbReference type="InterPro" id="IPR002611">
    <property type="entry name" value="IstB_ATP-bd"/>
</dbReference>
<evidence type="ECO:0000259" key="4">
    <source>
        <dbReference type="SMART" id="SM00382"/>
    </source>
</evidence>
<dbReference type="NCBIfam" id="NF038214">
    <property type="entry name" value="IS21_help_AAA"/>
    <property type="match status" value="1"/>
</dbReference>
<dbReference type="Gene3D" id="3.40.50.300">
    <property type="entry name" value="P-loop containing nucleotide triphosphate hydrolases"/>
    <property type="match status" value="1"/>
</dbReference>
<dbReference type="Pfam" id="PF01695">
    <property type="entry name" value="IstB_IS21"/>
    <property type="match status" value="1"/>
</dbReference>
<gene>
    <name evidence="5" type="ORF">OMM_04330</name>
</gene>